<dbReference type="InterPro" id="IPR009057">
    <property type="entry name" value="Homeodomain-like_sf"/>
</dbReference>
<dbReference type="InterPro" id="IPR009594">
    <property type="entry name" value="Tscrpt_reg_HTH_AraC_N"/>
</dbReference>
<dbReference type="Pfam" id="PF12833">
    <property type="entry name" value="HTH_18"/>
    <property type="match status" value="1"/>
</dbReference>
<evidence type="ECO:0000313" key="4">
    <source>
        <dbReference type="EMBL" id="MBY3590959.1"/>
    </source>
</evidence>
<dbReference type="Proteomes" id="UP000720124">
    <property type="component" value="Unassembled WGS sequence"/>
</dbReference>
<dbReference type="Pfam" id="PF06719">
    <property type="entry name" value="AraC_N"/>
    <property type="match status" value="1"/>
</dbReference>
<dbReference type="RefSeq" id="WP_138396769.1">
    <property type="nucleotide sequence ID" value="NZ_JABDWX010000020.1"/>
</dbReference>
<sequence>MIERLARILNENSRHDGVTETEVPRLHILRSVTPTEAIPILHKPAVCFVAQGRKQTTLADHSYLYEPSKFLIVSVDLPISGQILEASPDKPYLCLRLDLEPAAIADVISAAVPGGLRNEEPQRGIAVSDVPTQLLDAVVRFAELLESGRESDRAVLAPLAEREILYRLLLGEQGDRLRQIAMAESKLSQINKAISIIKKNFDKALKIEEIAAQVNMSVSSFHQHFKTVTAMSPLQYQKQIRLQEARWLMIAQALDAATAGFNVGYESPSQFSREYARMFGLPPKKDIEKMKSMPATTWQ</sequence>
<dbReference type="EMBL" id="JABTXI010000004">
    <property type="protein sequence ID" value="MBY3590959.1"/>
    <property type="molecule type" value="Genomic_DNA"/>
</dbReference>
<evidence type="ECO:0000256" key="2">
    <source>
        <dbReference type="ARBA" id="ARBA00023163"/>
    </source>
</evidence>
<comment type="caution">
    <text evidence="4">The sequence shown here is derived from an EMBL/GenBank/DDBJ whole genome shotgun (WGS) entry which is preliminary data.</text>
</comment>
<keyword evidence="1" id="KW-0805">Transcription regulation</keyword>
<gene>
    <name evidence="4" type="ORF">HJA87_13880</name>
</gene>
<evidence type="ECO:0000313" key="5">
    <source>
        <dbReference type="Proteomes" id="UP000720124"/>
    </source>
</evidence>
<evidence type="ECO:0000256" key="1">
    <source>
        <dbReference type="ARBA" id="ARBA00023015"/>
    </source>
</evidence>
<dbReference type="PANTHER" id="PTHR43436">
    <property type="entry name" value="ARAC-FAMILY TRANSCRIPTIONAL REGULATOR"/>
    <property type="match status" value="1"/>
</dbReference>
<dbReference type="SMART" id="SM00342">
    <property type="entry name" value="HTH_ARAC"/>
    <property type="match status" value="1"/>
</dbReference>
<keyword evidence="5" id="KW-1185">Reference proteome</keyword>
<dbReference type="SUPFAM" id="SSF46689">
    <property type="entry name" value="Homeodomain-like"/>
    <property type="match status" value="2"/>
</dbReference>
<dbReference type="InterPro" id="IPR018060">
    <property type="entry name" value="HTH_AraC"/>
</dbReference>
<accession>A0ABS7LI36</accession>
<proteinExistence type="predicted"/>
<keyword evidence="2" id="KW-0804">Transcription</keyword>
<reference evidence="4 5" key="1">
    <citation type="submission" date="2020-06" db="EMBL/GenBank/DDBJ databases">
        <title>Global-level population genomics: horizontal gene transfer, symbiosis and evolution in Rhizobia.</title>
        <authorList>
            <person name="Gai Y."/>
        </authorList>
    </citation>
    <scope>NUCLEOTIDE SEQUENCE [LARGE SCALE GENOMIC DNA]</scope>
    <source>
        <strain evidence="4 5">PLR6_1b</strain>
    </source>
</reference>
<feature type="domain" description="HTH araC/xylS-type" evidence="3">
    <location>
        <begin position="191"/>
        <end position="289"/>
    </location>
</feature>
<organism evidence="4 5">
    <name type="scientific">Rhizobium bangladeshense</name>
    <dbReference type="NCBI Taxonomy" id="1138189"/>
    <lineage>
        <taxon>Bacteria</taxon>
        <taxon>Pseudomonadati</taxon>
        <taxon>Pseudomonadota</taxon>
        <taxon>Alphaproteobacteria</taxon>
        <taxon>Hyphomicrobiales</taxon>
        <taxon>Rhizobiaceae</taxon>
        <taxon>Rhizobium/Agrobacterium group</taxon>
        <taxon>Rhizobium</taxon>
    </lineage>
</organism>
<dbReference type="Gene3D" id="1.10.10.60">
    <property type="entry name" value="Homeodomain-like"/>
    <property type="match status" value="2"/>
</dbReference>
<protein>
    <submittedName>
        <fullName evidence="4">AraC family transcriptional regulator</fullName>
    </submittedName>
</protein>
<evidence type="ECO:0000259" key="3">
    <source>
        <dbReference type="PROSITE" id="PS01124"/>
    </source>
</evidence>
<dbReference type="PROSITE" id="PS01124">
    <property type="entry name" value="HTH_ARAC_FAMILY_2"/>
    <property type="match status" value="1"/>
</dbReference>
<dbReference type="PANTHER" id="PTHR43436:SF1">
    <property type="entry name" value="TRANSCRIPTIONAL REGULATORY PROTEIN"/>
    <property type="match status" value="1"/>
</dbReference>
<name>A0ABS7LI36_9HYPH</name>